<keyword evidence="10" id="KW-1133">Transmembrane helix</keyword>
<dbReference type="InterPro" id="IPR029058">
    <property type="entry name" value="AB_hydrolase_fold"/>
</dbReference>
<dbReference type="GO" id="GO:0046872">
    <property type="term" value="F:metal ion binding"/>
    <property type="evidence" value="ECO:0007669"/>
    <property type="project" value="UniProtKB-KW"/>
</dbReference>
<feature type="compositionally biased region" description="Polar residues" evidence="15">
    <location>
        <begin position="750"/>
        <end position="770"/>
    </location>
</feature>
<keyword evidence="18" id="KW-1185">Reference proteome</keyword>
<feature type="domain" description="C2" evidence="16">
    <location>
        <begin position="1"/>
        <end position="98"/>
    </location>
</feature>
<dbReference type="GO" id="GO:0016042">
    <property type="term" value="P:lipid catabolic process"/>
    <property type="evidence" value="ECO:0007669"/>
    <property type="project" value="UniProtKB-KW"/>
</dbReference>
<evidence type="ECO:0000256" key="3">
    <source>
        <dbReference type="ARBA" id="ARBA00022475"/>
    </source>
</evidence>
<keyword evidence="3" id="KW-1003">Cell membrane</keyword>
<name>A0A2T9ZJ77_9FUNG</name>
<comment type="subcellular location">
    <subcellularLocation>
        <location evidence="2">Cell membrane</location>
        <topology evidence="2">Multi-pass membrane protein</topology>
    </subcellularLocation>
</comment>
<dbReference type="Gene3D" id="3.40.50.1820">
    <property type="entry name" value="alpha/beta hydrolase"/>
    <property type="match status" value="1"/>
</dbReference>
<keyword evidence="5" id="KW-0812">Transmembrane</keyword>
<feature type="region of interest" description="Disordered" evidence="15">
    <location>
        <begin position="297"/>
        <end position="319"/>
    </location>
</feature>
<comment type="cofactor">
    <cofactor evidence="1">
        <name>Ca(2+)</name>
        <dbReference type="ChEBI" id="CHEBI:29108"/>
    </cofactor>
</comment>
<dbReference type="SUPFAM" id="SSF53474">
    <property type="entry name" value="alpha/beta-Hydrolases"/>
    <property type="match status" value="1"/>
</dbReference>
<feature type="non-terminal residue" evidence="17">
    <location>
        <position position="858"/>
    </location>
</feature>
<proteinExistence type="predicted"/>
<dbReference type="EC" id="3.1.1.116" evidence="14"/>
<evidence type="ECO:0000256" key="1">
    <source>
        <dbReference type="ARBA" id="ARBA00001913"/>
    </source>
</evidence>
<dbReference type="InterPro" id="IPR052214">
    <property type="entry name" value="DAG_Lipase-Related"/>
</dbReference>
<evidence type="ECO:0000256" key="6">
    <source>
        <dbReference type="ARBA" id="ARBA00022723"/>
    </source>
</evidence>
<dbReference type="PANTHER" id="PTHR45792:SF8">
    <property type="entry name" value="DIACYLGLYCEROL LIPASE-ALPHA"/>
    <property type="match status" value="1"/>
</dbReference>
<evidence type="ECO:0000256" key="14">
    <source>
        <dbReference type="ARBA" id="ARBA00026104"/>
    </source>
</evidence>
<dbReference type="Pfam" id="PF01764">
    <property type="entry name" value="Lipase_3"/>
    <property type="match status" value="1"/>
</dbReference>
<keyword evidence="7" id="KW-0378">Hydrolase</keyword>
<keyword evidence="11" id="KW-0443">Lipid metabolism</keyword>
<keyword evidence="9" id="KW-0442">Lipid degradation</keyword>
<comment type="catalytic activity">
    <reaction evidence="13">
        <text>a 1,2-diacyl-sn-glycerol + H2O = a 2-acylglycerol + a fatty acid + H(+)</text>
        <dbReference type="Rhea" id="RHEA:33275"/>
        <dbReference type="ChEBI" id="CHEBI:15377"/>
        <dbReference type="ChEBI" id="CHEBI:15378"/>
        <dbReference type="ChEBI" id="CHEBI:17389"/>
        <dbReference type="ChEBI" id="CHEBI:17815"/>
        <dbReference type="ChEBI" id="CHEBI:28868"/>
        <dbReference type="EC" id="3.1.1.116"/>
    </reaction>
    <physiologicalReaction direction="left-to-right" evidence="13">
        <dbReference type="Rhea" id="RHEA:33276"/>
    </physiologicalReaction>
</comment>
<dbReference type="GO" id="GO:0005886">
    <property type="term" value="C:plasma membrane"/>
    <property type="evidence" value="ECO:0007669"/>
    <property type="project" value="UniProtKB-SubCell"/>
</dbReference>
<accession>A0A2T9ZJ77</accession>
<evidence type="ECO:0000256" key="12">
    <source>
        <dbReference type="ARBA" id="ARBA00023136"/>
    </source>
</evidence>
<dbReference type="OrthoDB" id="438440at2759"/>
<evidence type="ECO:0000256" key="10">
    <source>
        <dbReference type="ARBA" id="ARBA00022989"/>
    </source>
</evidence>
<feature type="compositionally biased region" description="Polar residues" evidence="15">
    <location>
        <begin position="790"/>
        <end position="814"/>
    </location>
</feature>
<evidence type="ECO:0000256" key="4">
    <source>
        <dbReference type="ARBA" id="ARBA00022553"/>
    </source>
</evidence>
<evidence type="ECO:0000256" key="15">
    <source>
        <dbReference type="SAM" id="MobiDB-lite"/>
    </source>
</evidence>
<dbReference type="EMBL" id="MBFS01000098">
    <property type="protein sequence ID" value="PVV04638.1"/>
    <property type="molecule type" value="Genomic_DNA"/>
</dbReference>
<feature type="compositionally biased region" description="Polar residues" evidence="15">
    <location>
        <begin position="308"/>
        <end position="319"/>
    </location>
</feature>
<evidence type="ECO:0000256" key="7">
    <source>
        <dbReference type="ARBA" id="ARBA00022801"/>
    </source>
</evidence>
<evidence type="ECO:0000256" key="5">
    <source>
        <dbReference type="ARBA" id="ARBA00022692"/>
    </source>
</evidence>
<dbReference type="SUPFAM" id="SSF49562">
    <property type="entry name" value="C2 domain (Calcium/lipid-binding domain, CaLB)"/>
    <property type="match status" value="1"/>
</dbReference>
<dbReference type="PANTHER" id="PTHR45792">
    <property type="entry name" value="DIACYLGLYCEROL LIPASE HOMOLOG-RELATED"/>
    <property type="match status" value="1"/>
</dbReference>
<comment type="caution">
    <text evidence="17">The sequence shown here is derived from an EMBL/GenBank/DDBJ whole genome shotgun (WGS) entry which is preliminary data.</text>
</comment>
<protein>
    <recommendedName>
        <fullName evidence="14">sn-1-specific diacylglycerol lipase</fullName>
        <ecNumber evidence="14">3.1.1.116</ecNumber>
    </recommendedName>
</protein>
<evidence type="ECO:0000313" key="17">
    <source>
        <dbReference type="EMBL" id="PVV04638.1"/>
    </source>
</evidence>
<dbReference type="CDD" id="cd00519">
    <property type="entry name" value="Lipase_3"/>
    <property type="match status" value="1"/>
</dbReference>
<evidence type="ECO:0000259" key="16">
    <source>
        <dbReference type="PROSITE" id="PS50004"/>
    </source>
</evidence>
<evidence type="ECO:0000256" key="8">
    <source>
        <dbReference type="ARBA" id="ARBA00022837"/>
    </source>
</evidence>
<dbReference type="Proteomes" id="UP000245609">
    <property type="component" value="Unassembled WGS sequence"/>
</dbReference>
<dbReference type="PROSITE" id="PS50004">
    <property type="entry name" value="C2"/>
    <property type="match status" value="1"/>
</dbReference>
<keyword evidence="12" id="KW-0472">Membrane</keyword>
<keyword evidence="8" id="KW-0106">Calcium</keyword>
<dbReference type="AlphaFoldDB" id="A0A2T9ZJ77"/>
<keyword evidence="6" id="KW-0479">Metal-binding</keyword>
<sequence>MEGYIELFFDELRPLKKLPKFFIATSLGDKEIISPVYKGNNAKLNGKATFALCNKNNTKILTVEIYKHGIIFPDKILGVAKIDLSTFEHEPRKYSMWMRISGIVEDLSPPVDIEDSDNDNTDGVGIRILVSYNPVMNYPATPKQSFPVTQAYFNSDSSQTKDKIHKDIKERKIIQRMCKRYKKYDNICSNSSPVDSNHPFEKGVFYKSEFNKKSTPSIPDPYVADTTSKNIIVYDTVLSDITGINSLAESDLQGNKKAASFEEVLKIQLTIQSCTECTSSENDQSYKTYSRTTSSSKKNHFMHANGSIDRNTNTSYTNPTFKGRGSSVDILNSEEQEYLDVIKKIKNKDEDAKLYEDYPLYKAIFKIVMQISGFLVSLRLGFIETAKALIVLYKYHNSEYYKRYLDKSREKVSLNTLEMGKHFSFLSAMAYTSYSTPENPKQKDNEEIAKNVQKALDINPEFLLGYSFYDKEVYIPSYYVIYHKQFGSIVLAIRGTENMDDLLSDLTSTAVSWENGYCHEGIKNMTNWLFINVIPSILVFAKKNSIKNVVFTGHSLGGSIASMLMVVMAKYNDDIKKAGITLDDIKFSGYGFGSAPAVSKNIMLWFNNEMKKQSISSTDIPRFEFCSFINQNDAIPSLSFGAALDINEMLIPLYKQWDNIFTYSINKLFSKKKQEARKYEKIKDIATSTNQILIKNTNNRMYLPGRNYYIAQERSSFSDKSSEFTGILYSILKQIKGQDKEISASNLIDQSTKNSQTNTQSIKGTNSFTIDSEGDKKHTSHINSAMEGTASETKSNSYSDTTPENTESTQPNESINVYEISSESLGILEFNKKMFQDHYMTNYTSNINKALDLAKQSK</sequence>
<keyword evidence="4" id="KW-0597">Phosphoprotein</keyword>
<gene>
    <name evidence="17" type="ORF">BB560_000846</name>
</gene>
<organism evidence="17 18">
    <name type="scientific">Smittium megazygosporum</name>
    <dbReference type="NCBI Taxonomy" id="133381"/>
    <lineage>
        <taxon>Eukaryota</taxon>
        <taxon>Fungi</taxon>
        <taxon>Fungi incertae sedis</taxon>
        <taxon>Zoopagomycota</taxon>
        <taxon>Kickxellomycotina</taxon>
        <taxon>Harpellomycetes</taxon>
        <taxon>Harpellales</taxon>
        <taxon>Legeriomycetaceae</taxon>
        <taxon>Smittium</taxon>
    </lineage>
</organism>
<evidence type="ECO:0000256" key="11">
    <source>
        <dbReference type="ARBA" id="ARBA00023098"/>
    </source>
</evidence>
<evidence type="ECO:0000256" key="13">
    <source>
        <dbReference type="ARBA" id="ARBA00024531"/>
    </source>
</evidence>
<evidence type="ECO:0000256" key="2">
    <source>
        <dbReference type="ARBA" id="ARBA00004651"/>
    </source>
</evidence>
<dbReference type="GO" id="GO:0016298">
    <property type="term" value="F:lipase activity"/>
    <property type="evidence" value="ECO:0007669"/>
    <property type="project" value="TreeGrafter"/>
</dbReference>
<dbReference type="InterPro" id="IPR000008">
    <property type="entry name" value="C2_dom"/>
</dbReference>
<dbReference type="InterPro" id="IPR002921">
    <property type="entry name" value="Fungal_lipase-type"/>
</dbReference>
<feature type="region of interest" description="Disordered" evidence="15">
    <location>
        <begin position="750"/>
        <end position="814"/>
    </location>
</feature>
<dbReference type="InterPro" id="IPR035892">
    <property type="entry name" value="C2_domain_sf"/>
</dbReference>
<evidence type="ECO:0000256" key="9">
    <source>
        <dbReference type="ARBA" id="ARBA00022963"/>
    </source>
</evidence>
<evidence type="ECO:0000313" key="18">
    <source>
        <dbReference type="Proteomes" id="UP000245609"/>
    </source>
</evidence>
<reference evidence="17 18" key="1">
    <citation type="journal article" date="2018" name="MBio">
        <title>Comparative Genomics Reveals the Core Gene Toolbox for the Fungus-Insect Symbiosis.</title>
        <authorList>
            <person name="Wang Y."/>
            <person name="Stata M."/>
            <person name="Wang W."/>
            <person name="Stajich J.E."/>
            <person name="White M.M."/>
            <person name="Moncalvo J.M."/>
        </authorList>
    </citation>
    <scope>NUCLEOTIDE SEQUENCE [LARGE SCALE GENOMIC DNA]</scope>
    <source>
        <strain evidence="17 18">SC-DP-2</strain>
    </source>
</reference>